<accession>A0A5P8W7K5</accession>
<evidence type="ECO:0000313" key="2">
    <source>
        <dbReference type="EMBL" id="QFS47919.1"/>
    </source>
</evidence>
<dbReference type="InterPro" id="IPR023210">
    <property type="entry name" value="NADP_OxRdtase_dom"/>
</dbReference>
<dbReference type="SUPFAM" id="SSF51430">
    <property type="entry name" value="NAD(P)-linked oxidoreductase"/>
    <property type="match status" value="1"/>
</dbReference>
<dbReference type="Pfam" id="PF00248">
    <property type="entry name" value="Aldo_ket_red"/>
    <property type="match status" value="1"/>
</dbReference>
<dbReference type="PANTHER" id="PTHR43312:SF1">
    <property type="entry name" value="NADP-DEPENDENT OXIDOREDUCTASE DOMAIN-CONTAINING PROTEIN"/>
    <property type="match status" value="1"/>
</dbReference>
<dbReference type="RefSeq" id="WP_118167130.1">
    <property type="nucleotide sequence ID" value="NZ_CP045226.1"/>
</dbReference>
<sequence length="320" mass="35760">MSGTTSNSEMLYRVLGSTKEKVSAIGLGGWHIALKHVDEKLGIRIVRTAIDRGITFMDNSWDYNGGVSEIRMGKALRDGYRDKVFLMTKIDGRSKKAAAKQLDESLQRLQVDCIDLVQHHEMLRYEDPHRVFDEEGANAALIEAREAGKLRYIGFTGHKDPHIHLHTLEVAATNGFKFDTAQMPLNVMDAHYRSFAKLVVPELVKQNIGVLGMKSLANGILLRSNTVTPIECLHYALNLPTSVVITGIDSMEILEQTFEAVRTFQPMNDEQVRSLLAKTALSASRGEFEPFKTSSIFDSTAQNPDWLGDEPQRLQQLMSG</sequence>
<protein>
    <submittedName>
        <fullName evidence="2">Aldo/keto reductase</fullName>
    </submittedName>
</protein>
<dbReference type="KEGG" id="nsh:GXM_05411"/>
<organism evidence="2 3">
    <name type="scientific">Nostoc sphaeroides CCNUC1</name>
    <dbReference type="NCBI Taxonomy" id="2653204"/>
    <lineage>
        <taxon>Bacteria</taxon>
        <taxon>Bacillati</taxon>
        <taxon>Cyanobacteriota</taxon>
        <taxon>Cyanophyceae</taxon>
        <taxon>Nostocales</taxon>
        <taxon>Nostocaceae</taxon>
        <taxon>Nostoc</taxon>
    </lineage>
</organism>
<dbReference type="InterPro" id="IPR036812">
    <property type="entry name" value="NAD(P)_OxRdtase_dom_sf"/>
</dbReference>
<evidence type="ECO:0000313" key="3">
    <source>
        <dbReference type="Proteomes" id="UP000326678"/>
    </source>
</evidence>
<gene>
    <name evidence="2" type="ORF">GXM_05411</name>
</gene>
<dbReference type="CDD" id="cd19100">
    <property type="entry name" value="AKR_unchar"/>
    <property type="match status" value="1"/>
</dbReference>
<dbReference type="AlphaFoldDB" id="A0A5P8W7K5"/>
<name>A0A5P8W7K5_9NOSO</name>
<feature type="domain" description="NADP-dependent oxidoreductase" evidence="1">
    <location>
        <begin position="24"/>
        <end position="226"/>
    </location>
</feature>
<dbReference type="PANTHER" id="PTHR43312">
    <property type="entry name" value="D-THREO-ALDOSE 1-DEHYDROGENASE"/>
    <property type="match status" value="1"/>
</dbReference>
<reference evidence="2 3" key="1">
    <citation type="submission" date="2019-10" db="EMBL/GenBank/DDBJ databases">
        <title>Genomic and transcriptomic insights into the perfect genentic adaptation of a filamentous nitrogen-fixing cyanobacterium to rice fields.</title>
        <authorList>
            <person name="Chen Z."/>
        </authorList>
    </citation>
    <scope>NUCLEOTIDE SEQUENCE [LARGE SCALE GENOMIC DNA]</scope>
    <source>
        <strain evidence="2">CCNUC1</strain>
    </source>
</reference>
<dbReference type="EMBL" id="CP045226">
    <property type="protein sequence ID" value="QFS47919.1"/>
    <property type="molecule type" value="Genomic_DNA"/>
</dbReference>
<dbReference type="Proteomes" id="UP000326678">
    <property type="component" value="Chromosome Gxm1"/>
</dbReference>
<keyword evidence="3" id="KW-1185">Reference proteome</keyword>
<proteinExistence type="predicted"/>
<dbReference type="InterPro" id="IPR053135">
    <property type="entry name" value="AKR2_Oxidoreductase"/>
</dbReference>
<dbReference type="Gene3D" id="3.20.20.100">
    <property type="entry name" value="NADP-dependent oxidoreductase domain"/>
    <property type="match status" value="1"/>
</dbReference>
<evidence type="ECO:0000259" key="1">
    <source>
        <dbReference type="Pfam" id="PF00248"/>
    </source>
</evidence>